<dbReference type="InterPro" id="IPR036513">
    <property type="entry name" value="STAS_dom_sf"/>
</dbReference>
<dbReference type="EMBL" id="JACHLY010000001">
    <property type="protein sequence ID" value="MBB5998671.1"/>
    <property type="molecule type" value="Genomic_DNA"/>
</dbReference>
<comment type="caution">
    <text evidence="2">The sequence shown here is derived from an EMBL/GenBank/DDBJ whole genome shotgun (WGS) entry which is preliminary data.</text>
</comment>
<name>A0A841EGX5_9ACTN</name>
<keyword evidence="3" id="KW-1185">Reference proteome</keyword>
<proteinExistence type="predicted"/>
<dbReference type="SUPFAM" id="SSF52091">
    <property type="entry name" value="SpoIIaa-like"/>
    <property type="match status" value="1"/>
</dbReference>
<sequence length="145" mass="15950">MKQPTQIVAKVDYVGRGAVVTVPQSIEPWHTRCLREQLLWLLDQRISEIVIDFTFTVSCAAGMREAMERVHTRAEARGIELSLVLGAGSPAARILNGSGLTRLLYTHSDRTEAERGLLERFAERKRGSASGAVPSQRGDGRTSCT</sequence>
<dbReference type="Gene3D" id="3.30.750.24">
    <property type="entry name" value="STAS domain"/>
    <property type="match status" value="1"/>
</dbReference>
<dbReference type="Proteomes" id="UP000578077">
    <property type="component" value="Unassembled WGS sequence"/>
</dbReference>
<dbReference type="AlphaFoldDB" id="A0A841EGX5"/>
<feature type="region of interest" description="Disordered" evidence="1">
    <location>
        <begin position="125"/>
        <end position="145"/>
    </location>
</feature>
<evidence type="ECO:0000313" key="3">
    <source>
        <dbReference type="Proteomes" id="UP000578077"/>
    </source>
</evidence>
<gene>
    <name evidence="2" type="ORF">HNR25_002422</name>
</gene>
<dbReference type="RefSeq" id="WP_184635080.1">
    <property type="nucleotide sequence ID" value="NZ_BAABKT010000041.1"/>
</dbReference>
<evidence type="ECO:0008006" key="4">
    <source>
        <dbReference type="Google" id="ProtNLM"/>
    </source>
</evidence>
<accession>A0A841EGX5</accession>
<organism evidence="2 3">
    <name type="scientific">Streptomonospora salina</name>
    <dbReference type="NCBI Taxonomy" id="104205"/>
    <lineage>
        <taxon>Bacteria</taxon>
        <taxon>Bacillati</taxon>
        <taxon>Actinomycetota</taxon>
        <taxon>Actinomycetes</taxon>
        <taxon>Streptosporangiales</taxon>
        <taxon>Nocardiopsidaceae</taxon>
        <taxon>Streptomonospora</taxon>
    </lineage>
</organism>
<evidence type="ECO:0000256" key="1">
    <source>
        <dbReference type="SAM" id="MobiDB-lite"/>
    </source>
</evidence>
<protein>
    <recommendedName>
        <fullName evidence="4">STAS domain-containing protein</fullName>
    </recommendedName>
</protein>
<reference evidence="2 3" key="1">
    <citation type="submission" date="2020-08" db="EMBL/GenBank/DDBJ databases">
        <title>Sequencing the genomes of 1000 actinobacteria strains.</title>
        <authorList>
            <person name="Klenk H.-P."/>
        </authorList>
    </citation>
    <scope>NUCLEOTIDE SEQUENCE [LARGE SCALE GENOMIC DNA]</scope>
    <source>
        <strain evidence="2 3">DSM 44593</strain>
    </source>
</reference>
<evidence type="ECO:0000313" key="2">
    <source>
        <dbReference type="EMBL" id="MBB5998671.1"/>
    </source>
</evidence>